<protein>
    <submittedName>
        <fullName evidence="6">Transporter of the Major Facilitator Superfamily (MFS), putative</fullName>
    </submittedName>
</protein>
<dbReference type="OrthoDB" id="2213137at2759"/>
<proteinExistence type="inferred from homology"/>
<dbReference type="GO" id="GO:0016020">
    <property type="term" value="C:membrane"/>
    <property type="evidence" value="ECO:0007669"/>
    <property type="project" value="UniProtKB-SubCell"/>
</dbReference>
<sequence length="688" mass="77278">MAHTPEEAEEENGPTKSSISSDMSHDDDDDDDDGLEDVEEINTNQVEEYQIHPIQSQQTTYSRLSRTRTNHSELSRIISGIKDDQQIDEQNKNNYKQTGDAEYILTNEIDRVTTNIIDSRQHSTTDLESQRRHLHLQQQQQQQQELNENSKPSSRSSPISGDSQRDNLSINEEKKKDFVDDEDEDEEKEKDSDYKPDGGMAWIMAICAMMAMFSTWGANSGYGVFLNYYLESNTFPEATKYDYALIGGIVVFMANILSPLSALLYKMLGFKFVCCLGIVFQTLGWICASFAKKIWHLYLTQGVSVGISFSLIFIPATLVLPTWFEKKKATSMGICVSGAGLGGLIFSLSVNKVIQDTGDQRWALRMVGFVTLFSTLLSALIMRPRNYKQPPLKESLSKTFIIESIKAIFDVHVFKNRGIILIALWFSIALIGYILMLFTMSSYATSVGLSHYQGSILTSVMNAAQMVGRPSMGLTADRIGRANFTTSACLVITILLYAFWINATTFGSLIAFVVIVGLLIGVGSSLAQPLAADVLDPHMEQMPAAWSGINITVSFFCLVSEVIALALVVPGSKRPYLHTQIFAGACFFACFLLMILIREFLIKKQLTLRLEFTKNKLLEISGTTKGGYLRCQDNEQHVKKDGEKEQEEEEEEEEEEESILIERVERYENLLNNTLTGFFIRALYPIKV</sequence>
<dbReference type="Pfam" id="PF07690">
    <property type="entry name" value="MFS_1"/>
    <property type="match status" value="1"/>
</dbReference>
<evidence type="ECO:0000256" key="4">
    <source>
        <dbReference type="SAM" id="Phobius"/>
    </source>
</evidence>
<dbReference type="GO" id="GO:0022857">
    <property type="term" value="F:transmembrane transporter activity"/>
    <property type="evidence" value="ECO:0007669"/>
    <property type="project" value="InterPro"/>
</dbReference>
<feature type="transmembrane region" description="Helical" evidence="4">
    <location>
        <begin position="581"/>
        <end position="601"/>
    </location>
</feature>
<feature type="transmembrane region" description="Helical" evidence="4">
    <location>
        <begin position="297"/>
        <end position="320"/>
    </location>
</feature>
<name>B9WHM4_CANDC</name>
<dbReference type="RefSeq" id="XP_002420587.1">
    <property type="nucleotide sequence ID" value="XM_002420542.1"/>
</dbReference>
<feature type="transmembrane region" description="Helical" evidence="4">
    <location>
        <begin position="506"/>
        <end position="527"/>
    </location>
</feature>
<comment type="similarity">
    <text evidence="2">Belongs to the major facilitator superfamily. Monocarboxylate porter (TC 2.A.1.13) family.</text>
</comment>
<dbReference type="SUPFAM" id="SSF103473">
    <property type="entry name" value="MFS general substrate transporter"/>
    <property type="match status" value="1"/>
</dbReference>
<dbReference type="CDD" id="cd17352">
    <property type="entry name" value="MFS_MCT_SLC16"/>
    <property type="match status" value="1"/>
</dbReference>
<dbReference type="InterPro" id="IPR050327">
    <property type="entry name" value="Proton-linked_MCT"/>
</dbReference>
<dbReference type="KEGG" id="cdu:CD36_52870"/>
<feature type="compositionally biased region" description="Acidic residues" evidence="3">
    <location>
        <begin position="179"/>
        <end position="188"/>
    </location>
</feature>
<dbReference type="PANTHER" id="PTHR11360">
    <property type="entry name" value="MONOCARBOXYLATE TRANSPORTER"/>
    <property type="match status" value="1"/>
</dbReference>
<accession>B9WHM4</accession>
<evidence type="ECO:0000256" key="1">
    <source>
        <dbReference type="ARBA" id="ARBA00004141"/>
    </source>
</evidence>
<reference evidence="6 7" key="1">
    <citation type="journal article" date="2009" name="Genome Res.">
        <title>Comparative genomics of the fungal pathogens Candida dubliniensis and Candida albicans.</title>
        <authorList>
            <person name="Jackson A.P."/>
            <person name="Gamble J.A."/>
            <person name="Yeomans T."/>
            <person name="Moran G.P."/>
            <person name="Saunders D."/>
            <person name="Harris D."/>
            <person name="Aslett M."/>
            <person name="Barrell J.F."/>
            <person name="Butler G."/>
            <person name="Citiulo F."/>
            <person name="Coleman D.C."/>
            <person name="de Groot P.W.J."/>
            <person name="Goodwin T.J."/>
            <person name="Quail M.A."/>
            <person name="McQuillan J."/>
            <person name="Munro C.A."/>
            <person name="Pain A."/>
            <person name="Poulter R.T."/>
            <person name="Rajandream M.A."/>
            <person name="Renauld H."/>
            <person name="Spiering M.J."/>
            <person name="Tivey A."/>
            <person name="Gow N.A.R."/>
            <person name="Barrell B."/>
            <person name="Sullivan D.J."/>
            <person name="Berriman M."/>
        </authorList>
    </citation>
    <scope>NUCLEOTIDE SEQUENCE [LARGE SCALE GENOMIC DNA]</scope>
    <source>
        <strain evidence="7">CD36 / ATCC MYA-646 / CBS 7987 / NCPF 3949 / NRRL Y-17841</strain>
    </source>
</reference>
<feature type="compositionally biased region" description="Basic and acidic residues" evidence="3">
    <location>
        <begin position="122"/>
        <end position="131"/>
    </location>
</feature>
<dbReference type="eggNOG" id="KOG2504">
    <property type="taxonomic scope" value="Eukaryota"/>
</dbReference>
<feature type="transmembrane region" description="Helical" evidence="4">
    <location>
        <begin position="362"/>
        <end position="382"/>
    </location>
</feature>
<dbReference type="InterPro" id="IPR011701">
    <property type="entry name" value="MFS"/>
</dbReference>
<keyword evidence="4" id="KW-1133">Transmembrane helix</keyword>
<feature type="transmembrane region" description="Helical" evidence="4">
    <location>
        <begin position="200"/>
        <end position="223"/>
    </location>
</feature>
<evidence type="ECO:0000256" key="2">
    <source>
        <dbReference type="ARBA" id="ARBA00006727"/>
    </source>
</evidence>
<organism evidence="6 7">
    <name type="scientific">Candida dubliniensis (strain CD36 / ATCC MYA-646 / CBS 7987 / NCPF 3949 / NRRL Y-17841)</name>
    <name type="common">Yeast</name>
    <dbReference type="NCBI Taxonomy" id="573826"/>
    <lineage>
        <taxon>Eukaryota</taxon>
        <taxon>Fungi</taxon>
        <taxon>Dikarya</taxon>
        <taxon>Ascomycota</taxon>
        <taxon>Saccharomycotina</taxon>
        <taxon>Pichiomycetes</taxon>
        <taxon>Debaryomycetaceae</taxon>
        <taxon>Candida/Lodderomyces clade</taxon>
        <taxon>Candida</taxon>
    </lineage>
</organism>
<feature type="transmembrane region" description="Helical" evidence="4">
    <location>
        <begin position="243"/>
        <end position="265"/>
    </location>
</feature>
<evidence type="ECO:0000313" key="7">
    <source>
        <dbReference type="Proteomes" id="UP000002605"/>
    </source>
</evidence>
<dbReference type="Proteomes" id="UP000002605">
    <property type="component" value="Chromosome 5"/>
</dbReference>
<feature type="compositionally biased region" description="Low complexity" evidence="3">
    <location>
        <begin position="136"/>
        <end position="162"/>
    </location>
</feature>
<dbReference type="HOGENOM" id="CLU_001265_1_2_1"/>
<feature type="compositionally biased region" description="Acidic residues" evidence="3">
    <location>
        <begin position="25"/>
        <end position="40"/>
    </location>
</feature>
<feature type="transmembrane region" description="Helical" evidence="4">
    <location>
        <begin position="332"/>
        <end position="350"/>
    </location>
</feature>
<dbReference type="PANTHER" id="PTHR11360:SF315">
    <property type="entry name" value="TRANSPORTER MCH2-RELATED"/>
    <property type="match status" value="1"/>
</dbReference>
<dbReference type="Gene3D" id="1.20.1250.20">
    <property type="entry name" value="MFS general substrate transporter like domains"/>
    <property type="match status" value="2"/>
</dbReference>
<dbReference type="VEuPathDB" id="FungiDB:CD36_52870"/>
<dbReference type="GeneID" id="8048461"/>
<feature type="region of interest" description="Disordered" evidence="3">
    <location>
        <begin position="1"/>
        <end position="72"/>
    </location>
</feature>
<dbReference type="CGD" id="CAL0000169892">
    <property type="gene designation" value="Cd36_52870"/>
</dbReference>
<feature type="region of interest" description="Disordered" evidence="3">
    <location>
        <begin position="122"/>
        <end position="193"/>
    </location>
</feature>
<feature type="region of interest" description="Disordered" evidence="3">
    <location>
        <begin position="637"/>
        <end position="658"/>
    </location>
</feature>
<feature type="compositionally biased region" description="Acidic residues" evidence="3">
    <location>
        <begin position="644"/>
        <end position="658"/>
    </location>
</feature>
<dbReference type="EMBL" id="FM992692">
    <property type="protein sequence ID" value="CAX41666.1"/>
    <property type="molecule type" value="Genomic_DNA"/>
</dbReference>
<keyword evidence="4" id="KW-0472">Membrane</keyword>
<feature type="transmembrane region" description="Helical" evidence="4">
    <location>
        <begin position="418"/>
        <end position="438"/>
    </location>
</feature>
<feature type="transmembrane region" description="Helical" evidence="4">
    <location>
        <begin position="548"/>
        <end position="569"/>
    </location>
</feature>
<evidence type="ECO:0000313" key="5">
    <source>
        <dbReference type="CGD" id="CAL0000169892"/>
    </source>
</evidence>
<keyword evidence="7" id="KW-1185">Reference proteome</keyword>
<dbReference type="AlphaFoldDB" id="B9WHM4"/>
<evidence type="ECO:0000256" key="3">
    <source>
        <dbReference type="SAM" id="MobiDB-lite"/>
    </source>
</evidence>
<feature type="transmembrane region" description="Helical" evidence="4">
    <location>
        <begin position="272"/>
        <end position="291"/>
    </location>
</feature>
<feature type="transmembrane region" description="Helical" evidence="4">
    <location>
        <begin position="480"/>
        <end position="500"/>
    </location>
</feature>
<dbReference type="InterPro" id="IPR036259">
    <property type="entry name" value="MFS_trans_sf"/>
</dbReference>
<keyword evidence="4" id="KW-0812">Transmembrane</keyword>
<evidence type="ECO:0000313" key="6">
    <source>
        <dbReference type="EMBL" id="CAX41666.1"/>
    </source>
</evidence>
<gene>
    <name evidence="5" type="ordered locus">Cd36_52870</name>
    <name evidence="6" type="ORF">CD36_52870</name>
</gene>
<feature type="compositionally biased region" description="Polar residues" evidence="3">
    <location>
        <begin position="41"/>
        <end position="64"/>
    </location>
</feature>
<comment type="subcellular location">
    <subcellularLocation>
        <location evidence="1">Membrane</location>
        <topology evidence="1">Multi-pass membrane protein</topology>
    </subcellularLocation>
</comment>